<dbReference type="InterPro" id="IPR013154">
    <property type="entry name" value="ADH-like_N"/>
</dbReference>
<dbReference type="PANTHER" id="PTHR42813">
    <property type="entry name" value="ZINC-TYPE ALCOHOL DEHYDROGENASE-LIKE"/>
    <property type="match status" value="1"/>
</dbReference>
<protein>
    <submittedName>
        <fullName evidence="8">GroES-like protein</fullName>
    </submittedName>
</protein>
<evidence type="ECO:0000256" key="4">
    <source>
        <dbReference type="ARBA" id="ARBA00022833"/>
    </source>
</evidence>
<dbReference type="Pfam" id="PF08240">
    <property type="entry name" value="ADH_N"/>
    <property type="match status" value="1"/>
</dbReference>
<evidence type="ECO:0000313" key="9">
    <source>
        <dbReference type="Proteomes" id="UP001174691"/>
    </source>
</evidence>
<dbReference type="InterPro" id="IPR002328">
    <property type="entry name" value="ADH_Zn_CS"/>
</dbReference>
<evidence type="ECO:0000256" key="5">
    <source>
        <dbReference type="ARBA" id="ARBA00023002"/>
    </source>
</evidence>
<dbReference type="PROSITE" id="PS00059">
    <property type="entry name" value="ADH_ZINC"/>
    <property type="match status" value="1"/>
</dbReference>
<dbReference type="PANTHER" id="PTHR42813:SF4">
    <property type="entry name" value="NADP-DEPENDENT ISOPROPANOL DEHYDROGENASE"/>
    <property type="match status" value="1"/>
</dbReference>
<reference evidence="8" key="1">
    <citation type="submission" date="2022-07" db="EMBL/GenBank/DDBJ databases">
        <title>Fungi with potential for degradation of polypropylene.</title>
        <authorList>
            <person name="Gostincar C."/>
        </authorList>
    </citation>
    <scope>NUCLEOTIDE SEQUENCE</scope>
    <source>
        <strain evidence="8">EXF-13287</strain>
    </source>
</reference>
<sequence>MKALVYKSTSKVELQERCIPHLLAPTDAIVRLSKTTICGTDLHICKGDVATCQPGRILGHEGVGVIEEAGSSVTCFRKGDRVLISCISSCSSCSYCRRGMYSHCETGGWILGNTIDGTQAEFVRIPNANSSLYAVPSGVDEESLVMLSDILPTGLECGVLNGKVQPGSTMAIVGSGPVGLAVLITAQLYSPSKIIMVDTDSNRLKVATKFGASATVDPDTVDPATAILELTEGKGCDVVIEAVGLPTTFELCQKILAPGGVLANVGVHGTKADLFLNDLWAKNITITTRLVDTISTPLLLKLVQSKRLDPGQLITHRFKFSEIEKAYDTFKAAAHHGALKILIEM</sequence>
<dbReference type="GO" id="GO:0008270">
    <property type="term" value="F:zinc ion binding"/>
    <property type="evidence" value="ECO:0007669"/>
    <property type="project" value="InterPro"/>
</dbReference>
<feature type="domain" description="Enoyl reductase (ER)" evidence="7">
    <location>
        <begin position="39"/>
        <end position="343"/>
    </location>
</feature>
<dbReference type="SMART" id="SM00829">
    <property type="entry name" value="PKS_ER"/>
    <property type="match status" value="1"/>
</dbReference>
<organism evidence="8 9">
    <name type="scientific">Coniochaeta hoffmannii</name>
    <dbReference type="NCBI Taxonomy" id="91930"/>
    <lineage>
        <taxon>Eukaryota</taxon>
        <taxon>Fungi</taxon>
        <taxon>Dikarya</taxon>
        <taxon>Ascomycota</taxon>
        <taxon>Pezizomycotina</taxon>
        <taxon>Sordariomycetes</taxon>
        <taxon>Sordariomycetidae</taxon>
        <taxon>Coniochaetales</taxon>
        <taxon>Coniochaetaceae</taxon>
        <taxon>Coniochaeta</taxon>
    </lineage>
</organism>
<proteinExistence type="inferred from homology"/>
<dbReference type="SUPFAM" id="SSF51735">
    <property type="entry name" value="NAD(P)-binding Rossmann-fold domains"/>
    <property type="match status" value="1"/>
</dbReference>
<keyword evidence="4 6" id="KW-0862">Zinc</keyword>
<dbReference type="InterPro" id="IPR036291">
    <property type="entry name" value="NAD(P)-bd_dom_sf"/>
</dbReference>
<evidence type="ECO:0000256" key="1">
    <source>
        <dbReference type="ARBA" id="ARBA00001947"/>
    </source>
</evidence>
<dbReference type="SUPFAM" id="SSF50129">
    <property type="entry name" value="GroES-like"/>
    <property type="match status" value="1"/>
</dbReference>
<comment type="similarity">
    <text evidence="2 6">Belongs to the zinc-containing alcohol dehydrogenase family.</text>
</comment>
<dbReference type="InterPro" id="IPR013149">
    <property type="entry name" value="ADH-like_C"/>
</dbReference>
<dbReference type="Gene3D" id="3.90.180.10">
    <property type="entry name" value="Medium-chain alcohol dehydrogenases, catalytic domain"/>
    <property type="match status" value="1"/>
</dbReference>
<keyword evidence="5" id="KW-0560">Oxidoreductase</keyword>
<comment type="caution">
    <text evidence="8">The sequence shown here is derived from an EMBL/GenBank/DDBJ whole genome shotgun (WGS) entry which is preliminary data.</text>
</comment>
<evidence type="ECO:0000256" key="3">
    <source>
        <dbReference type="ARBA" id="ARBA00022723"/>
    </source>
</evidence>
<keyword evidence="9" id="KW-1185">Reference proteome</keyword>
<evidence type="ECO:0000256" key="2">
    <source>
        <dbReference type="ARBA" id="ARBA00008072"/>
    </source>
</evidence>
<keyword evidence="3 6" id="KW-0479">Metal-binding</keyword>
<evidence type="ECO:0000259" key="7">
    <source>
        <dbReference type="SMART" id="SM00829"/>
    </source>
</evidence>
<comment type="cofactor">
    <cofactor evidence="1 6">
        <name>Zn(2+)</name>
        <dbReference type="ChEBI" id="CHEBI:29105"/>
    </cofactor>
</comment>
<evidence type="ECO:0000313" key="8">
    <source>
        <dbReference type="EMBL" id="KAJ9136994.1"/>
    </source>
</evidence>
<dbReference type="InterPro" id="IPR020843">
    <property type="entry name" value="ER"/>
</dbReference>
<gene>
    <name evidence="8" type="ORF">NKR19_g8370</name>
</gene>
<dbReference type="EMBL" id="JANBVN010000166">
    <property type="protein sequence ID" value="KAJ9136994.1"/>
    <property type="molecule type" value="Genomic_DNA"/>
</dbReference>
<dbReference type="InterPro" id="IPR011032">
    <property type="entry name" value="GroES-like_sf"/>
</dbReference>
<dbReference type="CDD" id="cd08286">
    <property type="entry name" value="FDH_like_ADH2"/>
    <property type="match status" value="1"/>
</dbReference>
<accession>A0AA38R5X5</accession>
<dbReference type="Proteomes" id="UP001174691">
    <property type="component" value="Unassembled WGS sequence"/>
</dbReference>
<dbReference type="Pfam" id="PF00107">
    <property type="entry name" value="ADH_zinc_N"/>
    <property type="match status" value="1"/>
</dbReference>
<dbReference type="AlphaFoldDB" id="A0AA38R5X5"/>
<name>A0AA38R5X5_9PEZI</name>
<dbReference type="GO" id="GO:0016491">
    <property type="term" value="F:oxidoreductase activity"/>
    <property type="evidence" value="ECO:0007669"/>
    <property type="project" value="UniProtKB-KW"/>
</dbReference>
<evidence type="ECO:0000256" key="6">
    <source>
        <dbReference type="RuleBase" id="RU361277"/>
    </source>
</evidence>
<dbReference type="Gene3D" id="3.40.50.720">
    <property type="entry name" value="NAD(P)-binding Rossmann-like Domain"/>
    <property type="match status" value="1"/>
</dbReference>